<dbReference type="AlphaFoldDB" id="A0A2D3LNL3"/>
<proteinExistence type="predicted"/>
<dbReference type="EMBL" id="CP024728">
    <property type="protein sequence ID" value="ATV31980.1"/>
    <property type="molecule type" value="Genomic_DNA"/>
</dbReference>
<gene>
    <name evidence="1" type="ORF">CTM46_10755</name>
</gene>
<accession>A0A2D3LNL3</accession>
<reference evidence="1 2" key="1">
    <citation type="submission" date="2017-11" db="EMBL/GenBank/DDBJ databases">
        <title>Genome sequencing of Prevotella intermedia KCOM 1949.</title>
        <authorList>
            <person name="Kook J.-K."/>
            <person name="Park S.-N."/>
            <person name="Lim Y.K."/>
        </authorList>
    </citation>
    <scope>NUCLEOTIDE SEQUENCE [LARGE SCALE GENOMIC DNA]</scope>
    <source>
        <strain evidence="1 2">KCOM 1949</strain>
    </source>
</reference>
<name>A0A2D3LNL3_PREIN</name>
<protein>
    <submittedName>
        <fullName evidence="1">Uncharacterized protein</fullName>
    </submittedName>
</protein>
<dbReference type="Proteomes" id="UP000230742">
    <property type="component" value="Chromosome 2"/>
</dbReference>
<organism evidence="1 2">
    <name type="scientific">Prevotella intermedia</name>
    <dbReference type="NCBI Taxonomy" id="28131"/>
    <lineage>
        <taxon>Bacteria</taxon>
        <taxon>Pseudomonadati</taxon>
        <taxon>Bacteroidota</taxon>
        <taxon>Bacteroidia</taxon>
        <taxon>Bacteroidales</taxon>
        <taxon>Prevotellaceae</taxon>
        <taxon>Prevotella</taxon>
    </lineage>
</organism>
<evidence type="ECO:0000313" key="2">
    <source>
        <dbReference type="Proteomes" id="UP000230742"/>
    </source>
</evidence>
<sequence length="99" mass="11743">MGQKYEKTAKVANNKRANNGIMEKRVKKLKLCPQFYHKSTTLMTGFRYDFVKIILIENDNFDLTLRKRRFCDAKQPLLPCKTYAFGTQNNRFYNALIIR</sequence>
<evidence type="ECO:0000313" key="1">
    <source>
        <dbReference type="EMBL" id="ATV31980.1"/>
    </source>
</evidence>